<proteinExistence type="predicted"/>
<dbReference type="OrthoDB" id="5314306at2759"/>
<protein>
    <recommendedName>
        <fullName evidence="3">F-box associated domain-containing protein</fullName>
    </recommendedName>
</protein>
<name>A0A2G2VUL2_CAPBA</name>
<dbReference type="AlphaFoldDB" id="A0A2G2VUL2"/>
<reference evidence="2" key="2">
    <citation type="journal article" date="2017" name="J. Anim. Genet.">
        <title>Multiple reference genome sequences of hot pepper reveal the massive evolution of plant disease resistance genes by retroduplication.</title>
        <authorList>
            <person name="Kim S."/>
            <person name="Park J."/>
            <person name="Yeom S.-I."/>
            <person name="Kim Y.-M."/>
            <person name="Seo E."/>
            <person name="Kim K.-T."/>
            <person name="Kim M.-S."/>
            <person name="Lee J.M."/>
            <person name="Cheong K."/>
            <person name="Shin H.-S."/>
            <person name="Kim S.-B."/>
            <person name="Han K."/>
            <person name="Lee J."/>
            <person name="Park M."/>
            <person name="Lee H.-A."/>
            <person name="Lee H.-Y."/>
            <person name="Lee Y."/>
            <person name="Oh S."/>
            <person name="Lee J.H."/>
            <person name="Choi E."/>
            <person name="Choi E."/>
            <person name="Lee S.E."/>
            <person name="Jeon J."/>
            <person name="Kim H."/>
            <person name="Choi G."/>
            <person name="Song H."/>
            <person name="Lee J."/>
            <person name="Lee S.-C."/>
            <person name="Kwon J.-K."/>
            <person name="Lee H.-Y."/>
            <person name="Koo N."/>
            <person name="Hong Y."/>
            <person name="Kim R.W."/>
            <person name="Kang W.-H."/>
            <person name="Huh J.H."/>
            <person name="Kang B.-C."/>
            <person name="Yang T.-J."/>
            <person name="Lee Y.-H."/>
            <person name="Bennetzen J.L."/>
            <person name="Choi D."/>
        </authorList>
    </citation>
    <scope>NUCLEOTIDE SEQUENCE [LARGE SCALE GENOMIC DNA]</scope>
    <source>
        <strain evidence="2">cv. PBC81</strain>
    </source>
</reference>
<evidence type="ECO:0008006" key="3">
    <source>
        <dbReference type="Google" id="ProtNLM"/>
    </source>
</evidence>
<keyword evidence="2" id="KW-1185">Reference proteome</keyword>
<organism evidence="1 2">
    <name type="scientific">Capsicum baccatum</name>
    <name type="common">Peruvian pepper</name>
    <dbReference type="NCBI Taxonomy" id="33114"/>
    <lineage>
        <taxon>Eukaryota</taxon>
        <taxon>Viridiplantae</taxon>
        <taxon>Streptophyta</taxon>
        <taxon>Embryophyta</taxon>
        <taxon>Tracheophyta</taxon>
        <taxon>Spermatophyta</taxon>
        <taxon>Magnoliopsida</taxon>
        <taxon>eudicotyledons</taxon>
        <taxon>Gunneridae</taxon>
        <taxon>Pentapetalae</taxon>
        <taxon>asterids</taxon>
        <taxon>lamiids</taxon>
        <taxon>Solanales</taxon>
        <taxon>Solanaceae</taxon>
        <taxon>Solanoideae</taxon>
        <taxon>Capsiceae</taxon>
        <taxon>Capsicum</taxon>
    </lineage>
</organism>
<evidence type="ECO:0000313" key="1">
    <source>
        <dbReference type="EMBL" id="PHT36667.1"/>
    </source>
</evidence>
<reference evidence="1 2" key="1">
    <citation type="journal article" date="2017" name="Genome Biol.">
        <title>New reference genome sequences of hot pepper reveal the massive evolution of plant disease-resistance genes by retroduplication.</title>
        <authorList>
            <person name="Kim S."/>
            <person name="Park J."/>
            <person name="Yeom S.I."/>
            <person name="Kim Y.M."/>
            <person name="Seo E."/>
            <person name="Kim K.T."/>
            <person name="Kim M.S."/>
            <person name="Lee J.M."/>
            <person name="Cheong K."/>
            <person name="Shin H.S."/>
            <person name="Kim S.B."/>
            <person name="Han K."/>
            <person name="Lee J."/>
            <person name="Park M."/>
            <person name="Lee H.A."/>
            <person name="Lee H.Y."/>
            <person name="Lee Y."/>
            <person name="Oh S."/>
            <person name="Lee J.H."/>
            <person name="Choi E."/>
            <person name="Choi E."/>
            <person name="Lee S.E."/>
            <person name="Jeon J."/>
            <person name="Kim H."/>
            <person name="Choi G."/>
            <person name="Song H."/>
            <person name="Lee J."/>
            <person name="Lee S.C."/>
            <person name="Kwon J.K."/>
            <person name="Lee H.Y."/>
            <person name="Koo N."/>
            <person name="Hong Y."/>
            <person name="Kim R.W."/>
            <person name="Kang W.H."/>
            <person name="Huh J.H."/>
            <person name="Kang B.C."/>
            <person name="Yang T.J."/>
            <person name="Lee Y.H."/>
            <person name="Bennetzen J.L."/>
            <person name="Choi D."/>
        </authorList>
    </citation>
    <scope>NUCLEOTIDE SEQUENCE [LARGE SCALE GENOMIC DNA]</scope>
    <source>
        <strain evidence="2">cv. PBC81</strain>
    </source>
</reference>
<comment type="caution">
    <text evidence="1">The sequence shown here is derived from an EMBL/GenBank/DDBJ whole genome shotgun (WGS) entry which is preliminary data.</text>
</comment>
<dbReference type="Proteomes" id="UP000224567">
    <property type="component" value="Unassembled WGS sequence"/>
</dbReference>
<gene>
    <name evidence="1" type="ORF">CQW23_24367</name>
</gene>
<evidence type="ECO:0000313" key="2">
    <source>
        <dbReference type="Proteomes" id="UP000224567"/>
    </source>
</evidence>
<accession>A0A2G2VUL2</accession>
<dbReference type="EMBL" id="MLFT02000010">
    <property type="protein sequence ID" value="PHT36667.1"/>
    <property type="molecule type" value="Genomic_DNA"/>
</dbReference>
<sequence length="185" mass="20379">MLCLGFWFDEKKSEFKVVRIAYLQNGNGAYIVLPPEVENKGGDFVNRLLVFDLGDERFSEMGLPKRAAHVSPLDLSVTLCGDQISVLWYAKGRNRGNGISYAIGFGTNGEVLVEKCVGHLLSYDPESKEFKDLGIHGRKDSFFLGEYAESLVFLDGSSGATTYPSIVSDSEEANGVHPQYSIRAL</sequence>